<comment type="subcellular location">
    <subcellularLocation>
        <location evidence="1">Secreted</location>
    </subcellularLocation>
</comment>
<dbReference type="InterPro" id="IPR036816">
    <property type="entry name" value="RNaseA-like_dom_sf"/>
</dbReference>
<keyword evidence="5 11" id="KW-0732">Signal</keyword>
<dbReference type="CDD" id="cd00163">
    <property type="entry name" value="RNase_A"/>
    <property type="match status" value="1"/>
</dbReference>
<sequence>MLLLLLGLGTGLGLGLRMAAAVLEDSDQSLNELWSSDSQDKAGVTKEGEGTRTTETLLLSNKGVVQPGWPEETIINEDEVGGNKMLRAEALSQSNKDYPRLDLMARECNTMMAHKMKEHNHTCIAQYTFIHEELDTVRAVCKGPAVACELQGRKCHKSSRPFDLTFCRLSKPGQVTPNCNYLTFIFEKFIIISCNDMKVQAQQGPEGQDERERERCGVQPRLGLLPAARHFTHYFVLCGIDMDSGLEPDELTGQSLCPASCKPGPRQNSAPS</sequence>
<evidence type="ECO:0000256" key="6">
    <source>
        <dbReference type="ARBA" id="ARBA00022889"/>
    </source>
</evidence>
<evidence type="ECO:0000313" key="14">
    <source>
        <dbReference type="Proteomes" id="UP000010556"/>
    </source>
</evidence>
<keyword evidence="14" id="KW-1185">Reference proteome</keyword>
<dbReference type="SMART" id="SM00092">
    <property type="entry name" value="RNAse_Pc"/>
    <property type="match status" value="1"/>
</dbReference>
<dbReference type="GO" id="GO:0003676">
    <property type="term" value="F:nucleic acid binding"/>
    <property type="evidence" value="ECO:0007669"/>
    <property type="project" value="InterPro"/>
</dbReference>
<evidence type="ECO:0000256" key="10">
    <source>
        <dbReference type="ARBA" id="ARBA00083639"/>
    </source>
</evidence>
<dbReference type="PRINTS" id="PR00794">
    <property type="entry name" value="RIBONUCLEASE"/>
</dbReference>
<gene>
    <name evidence="13" type="ORF">MDA_GLEAN10005574</name>
</gene>
<dbReference type="PANTHER" id="PTHR11437">
    <property type="entry name" value="RIBONUCLEASE"/>
    <property type="match status" value="1"/>
</dbReference>
<dbReference type="InterPro" id="IPR023412">
    <property type="entry name" value="RNaseA_domain"/>
</dbReference>
<dbReference type="Gene3D" id="3.10.130.10">
    <property type="entry name" value="Ribonuclease A-like domain"/>
    <property type="match status" value="1"/>
</dbReference>
<keyword evidence="8" id="KW-0278">Fertilization</keyword>
<dbReference type="AlphaFoldDB" id="L5MA90"/>
<dbReference type="EMBL" id="KB102338">
    <property type="protein sequence ID" value="ELK35514.1"/>
    <property type="molecule type" value="Genomic_DNA"/>
</dbReference>
<dbReference type="Pfam" id="PF00074">
    <property type="entry name" value="RnaseA"/>
    <property type="match status" value="1"/>
</dbReference>
<organism evidence="13 14">
    <name type="scientific">Myotis davidii</name>
    <name type="common">David's myotis</name>
    <dbReference type="NCBI Taxonomy" id="225400"/>
    <lineage>
        <taxon>Eukaryota</taxon>
        <taxon>Metazoa</taxon>
        <taxon>Chordata</taxon>
        <taxon>Craniata</taxon>
        <taxon>Vertebrata</taxon>
        <taxon>Euteleostomi</taxon>
        <taxon>Mammalia</taxon>
        <taxon>Eutheria</taxon>
        <taxon>Laurasiatheria</taxon>
        <taxon>Chiroptera</taxon>
        <taxon>Yangochiroptera</taxon>
        <taxon>Vespertilionidae</taxon>
        <taxon>Myotis</taxon>
    </lineage>
</organism>
<dbReference type="GO" id="GO:0007155">
    <property type="term" value="P:cell adhesion"/>
    <property type="evidence" value="ECO:0007669"/>
    <property type="project" value="UniProtKB-KW"/>
</dbReference>
<evidence type="ECO:0000256" key="9">
    <source>
        <dbReference type="ARBA" id="ARBA00045197"/>
    </source>
</evidence>
<accession>L5MA90</accession>
<evidence type="ECO:0000256" key="11">
    <source>
        <dbReference type="SAM" id="SignalP"/>
    </source>
</evidence>
<dbReference type="GO" id="GO:0050830">
    <property type="term" value="P:defense response to Gram-positive bacterium"/>
    <property type="evidence" value="ECO:0007669"/>
    <property type="project" value="TreeGrafter"/>
</dbReference>
<dbReference type="GO" id="GO:0005576">
    <property type="term" value="C:extracellular region"/>
    <property type="evidence" value="ECO:0007669"/>
    <property type="project" value="UniProtKB-SubCell"/>
</dbReference>
<feature type="signal peptide" evidence="11">
    <location>
        <begin position="1"/>
        <end position="15"/>
    </location>
</feature>
<dbReference type="GO" id="GO:0007338">
    <property type="term" value="P:single fertilization"/>
    <property type="evidence" value="ECO:0007669"/>
    <property type="project" value="UniProtKB-KW"/>
</dbReference>
<evidence type="ECO:0000256" key="3">
    <source>
        <dbReference type="ARBA" id="ARBA00021355"/>
    </source>
</evidence>
<protein>
    <recommendedName>
        <fullName evidence="3">Inactive ribonuclease-like protein 10</fullName>
    </recommendedName>
    <alternativeName>
        <fullName evidence="10">Protein Train A</fullName>
    </alternativeName>
</protein>
<name>L5MA90_MYODS</name>
<dbReference type="PANTHER" id="PTHR11437:SF63">
    <property type="entry name" value="INACTIVE RIBONUCLEASE-LIKE PROTEIN 10"/>
    <property type="match status" value="1"/>
</dbReference>
<keyword evidence="6" id="KW-0130">Cell adhesion</keyword>
<evidence type="ECO:0000256" key="5">
    <source>
        <dbReference type="ARBA" id="ARBA00022729"/>
    </source>
</evidence>
<dbReference type="eggNOG" id="ENOG502RPGF">
    <property type="taxonomic scope" value="Eukaryota"/>
</dbReference>
<evidence type="ECO:0000256" key="1">
    <source>
        <dbReference type="ARBA" id="ARBA00004613"/>
    </source>
</evidence>
<keyword evidence="7" id="KW-0325">Glycoprotein</keyword>
<evidence type="ECO:0000256" key="4">
    <source>
        <dbReference type="ARBA" id="ARBA00022525"/>
    </source>
</evidence>
<evidence type="ECO:0000256" key="2">
    <source>
        <dbReference type="ARBA" id="ARBA00005600"/>
    </source>
</evidence>
<reference evidence="14" key="1">
    <citation type="journal article" date="2013" name="Science">
        <title>Comparative analysis of bat genomes provides insight into the evolution of flight and immunity.</title>
        <authorList>
            <person name="Zhang G."/>
            <person name="Cowled C."/>
            <person name="Shi Z."/>
            <person name="Huang Z."/>
            <person name="Bishop-Lilly K.A."/>
            <person name="Fang X."/>
            <person name="Wynne J.W."/>
            <person name="Xiong Z."/>
            <person name="Baker M.L."/>
            <person name="Zhao W."/>
            <person name="Tachedjian M."/>
            <person name="Zhu Y."/>
            <person name="Zhou P."/>
            <person name="Jiang X."/>
            <person name="Ng J."/>
            <person name="Yang L."/>
            <person name="Wu L."/>
            <person name="Xiao J."/>
            <person name="Feng Y."/>
            <person name="Chen Y."/>
            <person name="Sun X."/>
            <person name="Zhang Y."/>
            <person name="Marsh G.A."/>
            <person name="Crameri G."/>
            <person name="Broder C.C."/>
            <person name="Frey K.G."/>
            <person name="Wang L.F."/>
            <person name="Wang J."/>
        </authorList>
    </citation>
    <scope>NUCLEOTIDE SEQUENCE [LARGE SCALE GENOMIC DNA]</scope>
</reference>
<evidence type="ECO:0000256" key="8">
    <source>
        <dbReference type="ARBA" id="ARBA00023279"/>
    </source>
</evidence>
<dbReference type="FunFam" id="3.10.130.10:FF:000002">
    <property type="entry name" value="Inactive ribonuclease-like protein 10"/>
    <property type="match status" value="1"/>
</dbReference>
<dbReference type="SUPFAM" id="SSF54076">
    <property type="entry name" value="RNase A-like"/>
    <property type="match status" value="1"/>
</dbReference>
<feature type="domain" description="Ribonuclease A-domain" evidence="12">
    <location>
        <begin position="90"/>
        <end position="199"/>
    </location>
</feature>
<proteinExistence type="inferred from homology"/>
<feature type="chain" id="PRO_5012135760" description="Inactive ribonuclease-like protein 10" evidence="11">
    <location>
        <begin position="16"/>
        <end position="272"/>
    </location>
</feature>
<dbReference type="Proteomes" id="UP000010556">
    <property type="component" value="Unassembled WGS sequence"/>
</dbReference>
<evidence type="ECO:0000256" key="7">
    <source>
        <dbReference type="ARBA" id="ARBA00023180"/>
    </source>
</evidence>
<evidence type="ECO:0000259" key="12">
    <source>
        <dbReference type="SMART" id="SM00092"/>
    </source>
</evidence>
<comment type="function">
    <text evidence="9">Secreted proximal epididymal protein required for post-testicular sperm maturation and male fertility. May be involved in sperm adhesion to the egg zona pellucida. Does not have ribonuclease activity.</text>
</comment>
<comment type="similarity">
    <text evidence="2">Belongs to the pancreatic ribonuclease family.</text>
</comment>
<evidence type="ECO:0000313" key="13">
    <source>
        <dbReference type="EMBL" id="ELK35514.1"/>
    </source>
</evidence>
<dbReference type="InterPro" id="IPR001427">
    <property type="entry name" value="RNaseA"/>
</dbReference>
<keyword evidence="4" id="KW-0964">Secreted</keyword>